<sequence length="189" mass="21106">MTQEQIEAVINDEPALQPVVTYQDVHTKIALRHPQTQINEALTAAIAHEQTAFDDAHANWVIECEQVQQAIDAANTHNDTNPEELKPIPELPAEPVIDLARRRACYQVEYVTVDLALTTEAAPAKVVYDDEALIAYHHPATEAHSTEHIEQVKRERFKAQRAIDVAAITVEVEGLVFDGNETAQTRMAR</sequence>
<accession>A0A5S3V631</accession>
<evidence type="ECO:0000313" key="2">
    <source>
        <dbReference type="Proteomes" id="UP000307217"/>
    </source>
</evidence>
<gene>
    <name evidence="1" type="ORF">CWC19_15520</name>
</gene>
<proteinExistence type="predicted"/>
<feature type="non-terminal residue" evidence="1">
    <location>
        <position position="189"/>
    </location>
</feature>
<reference evidence="2" key="2">
    <citation type="submission" date="2019-06" db="EMBL/GenBank/DDBJ databases">
        <title>Co-occurence of chitin degradation, pigmentation and bioactivity in marine Pseudoalteromonas.</title>
        <authorList>
            <person name="Sonnenschein E.C."/>
            <person name="Bech P.K."/>
        </authorList>
    </citation>
    <scope>NUCLEOTIDE SEQUENCE [LARGE SCALE GENOMIC DNA]</scope>
    <source>
        <strain evidence="2">S3790</strain>
    </source>
</reference>
<reference evidence="1 2" key="1">
    <citation type="submission" date="2018-01" db="EMBL/GenBank/DDBJ databases">
        <authorList>
            <person name="Paulsen S."/>
            <person name="Gram L.K."/>
        </authorList>
    </citation>
    <scope>NUCLEOTIDE SEQUENCE [LARGE SCALE GENOMIC DNA]</scope>
    <source>
        <strain evidence="1 2">S3790</strain>
    </source>
</reference>
<dbReference type="OrthoDB" id="6288705at2"/>
<name>A0A5S3V631_9GAMM</name>
<protein>
    <submittedName>
        <fullName evidence="1">Uncharacterized protein</fullName>
    </submittedName>
</protein>
<evidence type="ECO:0000313" key="1">
    <source>
        <dbReference type="EMBL" id="TMO66746.1"/>
    </source>
</evidence>
<dbReference type="EMBL" id="PNBX01000069">
    <property type="protein sequence ID" value="TMO66746.1"/>
    <property type="molecule type" value="Genomic_DNA"/>
</dbReference>
<dbReference type="RefSeq" id="WP_138592704.1">
    <property type="nucleotide sequence ID" value="NZ_PNBX01000069.1"/>
</dbReference>
<organism evidence="1 2">
    <name type="scientific">Pseudoalteromonas aurantia</name>
    <dbReference type="NCBI Taxonomy" id="43654"/>
    <lineage>
        <taxon>Bacteria</taxon>
        <taxon>Pseudomonadati</taxon>
        <taxon>Pseudomonadota</taxon>
        <taxon>Gammaproteobacteria</taxon>
        <taxon>Alteromonadales</taxon>
        <taxon>Pseudoalteromonadaceae</taxon>
        <taxon>Pseudoalteromonas</taxon>
    </lineage>
</organism>
<dbReference type="Proteomes" id="UP000307217">
    <property type="component" value="Unassembled WGS sequence"/>
</dbReference>
<comment type="caution">
    <text evidence="1">The sequence shown here is derived from an EMBL/GenBank/DDBJ whole genome shotgun (WGS) entry which is preliminary data.</text>
</comment>
<dbReference type="AlphaFoldDB" id="A0A5S3V631"/>